<feature type="domain" description="LRRNT" evidence="5">
    <location>
        <begin position="38"/>
        <end position="72"/>
    </location>
</feature>
<dbReference type="SUPFAM" id="SSF52058">
    <property type="entry name" value="L domain-like"/>
    <property type="match status" value="1"/>
</dbReference>
<dbReference type="AlphaFoldDB" id="A0A803TBI7"/>
<evidence type="ECO:0000256" key="2">
    <source>
        <dbReference type="ARBA" id="ARBA00022729"/>
    </source>
</evidence>
<dbReference type="InParanoid" id="A0A803TBI7"/>
<keyword evidence="2 4" id="KW-0732">Signal</keyword>
<proteinExistence type="predicted"/>
<evidence type="ECO:0000259" key="5">
    <source>
        <dbReference type="SMART" id="SM00013"/>
    </source>
</evidence>
<evidence type="ECO:0000256" key="3">
    <source>
        <dbReference type="ARBA" id="ARBA00022737"/>
    </source>
</evidence>
<dbReference type="InterPro" id="IPR001611">
    <property type="entry name" value="Leu-rich_rpt"/>
</dbReference>
<feature type="chain" id="PRO_5032689680" description="LRRNT domain-containing protein" evidence="4">
    <location>
        <begin position="34"/>
        <end position="305"/>
    </location>
</feature>
<dbReference type="PANTHER" id="PTHR24369">
    <property type="entry name" value="ANTIGEN BSP, PUTATIVE-RELATED"/>
    <property type="match status" value="1"/>
</dbReference>
<organism evidence="6 7">
    <name type="scientific">Anolis carolinensis</name>
    <name type="common">Green anole</name>
    <name type="synonym">American chameleon</name>
    <dbReference type="NCBI Taxonomy" id="28377"/>
    <lineage>
        <taxon>Eukaryota</taxon>
        <taxon>Metazoa</taxon>
        <taxon>Chordata</taxon>
        <taxon>Craniata</taxon>
        <taxon>Vertebrata</taxon>
        <taxon>Euteleostomi</taxon>
        <taxon>Lepidosauria</taxon>
        <taxon>Squamata</taxon>
        <taxon>Bifurcata</taxon>
        <taxon>Unidentata</taxon>
        <taxon>Episquamata</taxon>
        <taxon>Toxicofera</taxon>
        <taxon>Iguania</taxon>
        <taxon>Dactyloidae</taxon>
        <taxon>Anolis</taxon>
    </lineage>
</organism>
<dbReference type="Ensembl" id="ENSACAT00000047695.1">
    <property type="protein sequence ID" value="ENSACAP00000032577.1"/>
    <property type="gene ID" value="ENSACAG00000043752.1"/>
</dbReference>
<evidence type="ECO:0000313" key="7">
    <source>
        <dbReference type="Proteomes" id="UP000001646"/>
    </source>
</evidence>
<dbReference type="GeneTree" id="ENSGT00940000162661"/>
<keyword evidence="7" id="KW-1185">Reference proteome</keyword>
<dbReference type="Pfam" id="PF13855">
    <property type="entry name" value="LRR_8"/>
    <property type="match status" value="2"/>
</dbReference>
<dbReference type="Proteomes" id="UP000001646">
    <property type="component" value="Unplaced"/>
</dbReference>
<protein>
    <recommendedName>
        <fullName evidence="5">LRRNT domain-containing protein</fullName>
    </recommendedName>
</protein>
<dbReference type="SMART" id="SM00013">
    <property type="entry name" value="LRRNT"/>
    <property type="match status" value="1"/>
</dbReference>
<dbReference type="PRINTS" id="PR00019">
    <property type="entry name" value="LEURICHRPT"/>
</dbReference>
<reference evidence="6" key="1">
    <citation type="submission" date="2009-12" db="EMBL/GenBank/DDBJ databases">
        <title>The Genome Sequence of Anolis carolinensis (Green Anole Lizard).</title>
        <authorList>
            <consortium name="The Genome Sequencing Platform"/>
            <person name="Di Palma F."/>
            <person name="Alfoldi J."/>
            <person name="Heiman D."/>
            <person name="Young S."/>
            <person name="Grabherr M."/>
            <person name="Johnson J."/>
            <person name="Lander E.S."/>
            <person name="Lindblad-Toh K."/>
        </authorList>
    </citation>
    <scope>NUCLEOTIDE SEQUENCE [LARGE SCALE GENOMIC DNA]</scope>
    <source>
        <strain evidence="6">JBL SC #1</strain>
    </source>
</reference>
<keyword evidence="1" id="KW-0433">Leucine-rich repeat</keyword>
<dbReference type="InterPro" id="IPR050541">
    <property type="entry name" value="LRR_TM_domain-containing"/>
</dbReference>
<name>A0A803TBI7_ANOCA</name>
<dbReference type="SMART" id="SM00369">
    <property type="entry name" value="LRR_TYP"/>
    <property type="match status" value="4"/>
</dbReference>
<reference evidence="6" key="3">
    <citation type="submission" date="2025-09" db="UniProtKB">
        <authorList>
            <consortium name="Ensembl"/>
        </authorList>
    </citation>
    <scope>IDENTIFICATION</scope>
</reference>
<dbReference type="PANTHER" id="PTHR24369:SF207">
    <property type="entry name" value="LEUCINE RICH REPEAT AND IG DOMAIN CONTAINING 3"/>
    <property type="match status" value="1"/>
</dbReference>
<keyword evidence="3" id="KW-0677">Repeat</keyword>
<dbReference type="InterPro" id="IPR032675">
    <property type="entry name" value="LRR_dom_sf"/>
</dbReference>
<evidence type="ECO:0000256" key="4">
    <source>
        <dbReference type="SAM" id="SignalP"/>
    </source>
</evidence>
<dbReference type="InterPro" id="IPR000372">
    <property type="entry name" value="LRRNT"/>
</dbReference>
<evidence type="ECO:0000256" key="1">
    <source>
        <dbReference type="ARBA" id="ARBA00022614"/>
    </source>
</evidence>
<evidence type="ECO:0000313" key="6">
    <source>
        <dbReference type="Ensembl" id="ENSACAP00000032577.1"/>
    </source>
</evidence>
<feature type="signal peptide" evidence="4">
    <location>
        <begin position="1"/>
        <end position="33"/>
    </location>
</feature>
<reference evidence="6" key="2">
    <citation type="submission" date="2025-08" db="UniProtKB">
        <authorList>
            <consortium name="Ensembl"/>
        </authorList>
    </citation>
    <scope>IDENTIFICATION</scope>
</reference>
<dbReference type="InterPro" id="IPR003591">
    <property type="entry name" value="Leu-rich_rpt_typical-subtyp"/>
</dbReference>
<sequence length="305" mass="34021">MRPCACPPLLRRHRYLPAGRVLLLALPWALLSAAPLSACPARCECVPQVRSVLCQRRRLTALPEGIPTETRVLELSRNRLRCLTAGELSAFPLLEELDLSENALAGLEPGAFGGLPQLRALRLRGNQLRLLPAGLFAGLANLTLLDLSENRLVVLVEPRALFGLRQIRLLNLSANFLPTLEEAAFHSVNSLETLRLDRNPLVCDCRLLWVLQRRKTLDFDGQLPTCSSPPGIPGDALRALPDAVLFEFFTCQRPRIRERRLQRVTALEGQPVSFLCPLGIQLTASRARSAVWLKRIQSLRSRVQF</sequence>
<dbReference type="Gene3D" id="3.80.10.10">
    <property type="entry name" value="Ribonuclease Inhibitor"/>
    <property type="match status" value="2"/>
</dbReference>
<accession>A0A803TBI7</accession>